<dbReference type="GO" id="GO:0010088">
    <property type="term" value="P:phloem development"/>
    <property type="evidence" value="ECO:0007669"/>
    <property type="project" value="InterPro"/>
</dbReference>
<dbReference type="InterPro" id="IPR027942">
    <property type="entry name" value="SEO_N"/>
</dbReference>
<feature type="non-terminal residue" evidence="2">
    <location>
        <position position="156"/>
    </location>
</feature>
<sequence length="156" mass="17162">MATPRIRHARGDRHMFSSADDNAMMKHILATHAPDGTYLDVIPLLQIIEDIMNRANPDPSHQGNQAELDAIVEGVIYNDVNEMLEVIALAINKVSCEISCKCVGGQDAHSTTTGIFTMLSNYGWDAKAVITLAAFAVNYGEFWLVAQLYTRNPLAK</sequence>
<protein>
    <submittedName>
        <fullName evidence="2">Protein sieve element occlusion B-like</fullName>
    </submittedName>
</protein>
<comment type="caution">
    <text evidence="2">The sequence shown here is derived from an EMBL/GenBank/DDBJ whole genome shotgun (WGS) entry which is preliminary data.</text>
</comment>
<proteinExistence type="predicted"/>
<dbReference type="PANTHER" id="PTHR33232:SF20">
    <property type="entry name" value="PROTEIN SIEVE ELEMENT OCCLUSION B-LIKE"/>
    <property type="match status" value="1"/>
</dbReference>
<evidence type="ECO:0000313" key="2">
    <source>
        <dbReference type="EMBL" id="GFC70126.1"/>
    </source>
</evidence>
<dbReference type="AlphaFoldDB" id="A0A699QED9"/>
<accession>A0A699QED9</accession>
<gene>
    <name evidence="2" type="ORF">Tci_842096</name>
</gene>
<name>A0A699QED9_TANCI</name>
<dbReference type="InterPro" id="IPR039299">
    <property type="entry name" value="SEOA"/>
</dbReference>
<reference evidence="2" key="1">
    <citation type="journal article" date="2019" name="Sci. Rep.">
        <title>Draft genome of Tanacetum cinerariifolium, the natural source of mosquito coil.</title>
        <authorList>
            <person name="Yamashiro T."/>
            <person name="Shiraishi A."/>
            <person name="Satake H."/>
            <person name="Nakayama K."/>
        </authorList>
    </citation>
    <scope>NUCLEOTIDE SEQUENCE</scope>
</reference>
<feature type="domain" description="Sieve element occlusion N-terminal" evidence="1">
    <location>
        <begin position="20"/>
        <end position="156"/>
    </location>
</feature>
<dbReference type="Pfam" id="PF14576">
    <property type="entry name" value="SEO_N"/>
    <property type="match status" value="1"/>
</dbReference>
<organism evidence="2">
    <name type="scientific">Tanacetum cinerariifolium</name>
    <name type="common">Dalmatian daisy</name>
    <name type="synonym">Chrysanthemum cinerariifolium</name>
    <dbReference type="NCBI Taxonomy" id="118510"/>
    <lineage>
        <taxon>Eukaryota</taxon>
        <taxon>Viridiplantae</taxon>
        <taxon>Streptophyta</taxon>
        <taxon>Embryophyta</taxon>
        <taxon>Tracheophyta</taxon>
        <taxon>Spermatophyta</taxon>
        <taxon>Magnoliopsida</taxon>
        <taxon>eudicotyledons</taxon>
        <taxon>Gunneridae</taxon>
        <taxon>Pentapetalae</taxon>
        <taxon>asterids</taxon>
        <taxon>campanulids</taxon>
        <taxon>Asterales</taxon>
        <taxon>Asteraceae</taxon>
        <taxon>Asteroideae</taxon>
        <taxon>Anthemideae</taxon>
        <taxon>Anthemidinae</taxon>
        <taxon>Tanacetum</taxon>
    </lineage>
</organism>
<dbReference type="EMBL" id="BKCJ011027569">
    <property type="protein sequence ID" value="GFC70126.1"/>
    <property type="molecule type" value="Genomic_DNA"/>
</dbReference>
<dbReference type="PANTHER" id="PTHR33232">
    <property type="entry name" value="PROTEIN SIEVE ELEMENT OCCLUSION B-LIKE"/>
    <property type="match status" value="1"/>
</dbReference>
<evidence type="ECO:0000259" key="1">
    <source>
        <dbReference type="Pfam" id="PF14576"/>
    </source>
</evidence>